<reference evidence="2" key="2">
    <citation type="submission" date="2023-05" db="EMBL/GenBank/DDBJ databases">
        <authorList>
            <person name="Schelkunov M.I."/>
        </authorList>
    </citation>
    <scope>NUCLEOTIDE SEQUENCE</scope>
    <source>
        <strain evidence="2">Hsosn_3</strain>
        <tissue evidence="2">Leaf</tissue>
    </source>
</reference>
<dbReference type="InterPro" id="IPR006527">
    <property type="entry name" value="F-box-assoc_dom_typ1"/>
</dbReference>
<keyword evidence="3" id="KW-1185">Reference proteome</keyword>
<dbReference type="PANTHER" id="PTHR35546">
    <property type="entry name" value="F-BOX PROTEIN INTERACTION DOMAIN PROTEIN-RELATED"/>
    <property type="match status" value="1"/>
</dbReference>
<gene>
    <name evidence="2" type="ORF">POM88_038621</name>
</gene>
<dbReference type="PANTHER" id="PTHR35546:SF130">
    <property type="entry name" value="EXPRESSED PROTEIN"/>
    <property type="match status" value="1"/>
</dbReference>
<dbReference type="InterPro" id="IPR015915">
    <property type="entry name" value="Kelch-typ_b-propeller"/>
</dbReference>
<feature type="domain" description="F-box associated beta-propeller type 1" evidence="1">
    <location>
        <begin position="41"/>
        <end position="181"/>
    </location>
</feature>
<proteinExistence type="predicted"/>
<dbReference type="Proteomes" id="UP001237642">
    <property type="component" value="Unassembled WGS sequence"/>
</dbReference>
<organism evidence="2 3">
    <name type="scientific">Heracleum sosnowskyi</name>
    <dbReference type="NCBI Taxonomy" id="360622"/>
    <lineage>
        <taxon>Eukaryota</taxon>
        <taxon>Viridiplantae</taxon>
        <taxon>Streptophyta</taxon>
        <taxon>Embryophyta</taxon>
        <taxon>Tracheophyta</taxon>
        <taxon>Spermatophyta</taxon>
        <taxon>Magnoliopsida</taxon>
        <taxon>eudicotyledons</taxon>
        <taxon>Gunneridae</taxon>
        <taxon>Pentapetalae</taxon>
        <taxon>asterids</taxon>
        <taxon>campanulids</taxon>
        <taxon>Apiales</taxon>
        <taxon>Apiaceae</taxon>
        <taxon>Apioideae</taxon>
        <taxon>apioid superclade</taxon>
        <taxon>Tordylieae</taxon>
        <taxon>Tordyliinae</taxon>
        <taxon>Heracleum</taxon>
    </lineage>
</organism>
<dbReference type="AlphaFoldDB" id="A0AAD8M5M7"/>
<dbReference type="EMBL" id="JAUIZM010000009">
    <property type="protein sequence ID" value="KAK1363060.1"/>
    <property type="molecule type" value="Genomic_DNA"/>
</dbReference>
<protein>
    <submittedName>
        <fullName evidence="2">F-box domain-containing protein</fullName>
    </submittedName>
</protein>
<dbReference type="InterPro" id="IPR055290">
    <property type="entry name" value="At3g26010-like"/>
</dbReference>
<dbReference type="SUPFAM" id="SSF117281">
    <property type="entry name" value="Kelch motif"/>
    <property type="match status" value="1"/>
</dbReference>
<sequence>MDMNTSSSQEIPLRTSALLMQHKPVGHNPGEAYFISLDDRNTPSPIRPYNSQQIRILQSCNGLLLCSNNSSEGNCCVYNLSTNHIATVPKHPLGYGPLGYRRLGFGSDNNYFGLIYDPLKSLHYKIIAFVIRSGSSSVDDLHIYSSETGTWKAVVQSFIRAPKKIFPDGVYCNGCIHWLSIYDCFYFNADKEKLETFPRPPIAARSGGRTLYFGESQNHLHVVDILLFSLNVYEMKSDYSEWFIKYQIDLDSISKVFPEMTDGKNYYAVAVLSLIRREKFEEDSFLEESFLVLEIPGKAIRCNLVDRSLKLIWDFGVTFNLKKIEYWTWIPGRYFGVYSISLQRLVDCGWDRFFDVFGQVLEGNDVKKAR</sequence>
<comment type="caution">
    <text evidence="2">The sequence shown here is derived from an EMBL/GenBank/DDBJ whole genome shotgun (WGS) entry which is preliminary data.</text>
</comment>
<evidence type="ECO:0000259" key="1">
    <source>
        <dbReference type="Pfam" id="PF07734"/>
    </source>
</evidence>
<evidence type="ECO:0000313" key="3">
    <source>
        <dbReference type="Proteomes" id="UP001237642"/>
    </source>
</evidence>
<evidence type="ECO:0000313" key="2">
    <source>
        <dbReference type="EMBL" id="KAK1363060.1"/>
    </source>
</evidence>
<reference evidence="2" key="1">
    <citation type="submission" date="2023-02" db="EMBL/GenBank/DDBJ databases">
        <title>Genome of toxic invasive species Heracleum sosnowskyi carries increased number of genes despite the absence of recent whole-genome duplications.</title>
        <authorList>
            <person name="Schelkunov M."/>
            <person name="Shtratnikova V."/>
            <person name="Makarenko M."/>
            <person name="Klepikova A."/>
            <person name="Omelchenko D."/>
            <person name="Novikova G."/>
            <person name="Obukhova E."/>
            <person name="Bogdanov V."/>
            <person name="Penin A."/>
            <person name="Logacheva M."/>
        </authorList>
    </citation>
    <scope>NUCLEOTIDE SEQUENCE</scope>
    <source>
        <strain evidence="2">Hsosn_3</strain>
        <tissue evidence="2">Leaf</tissue>
    </source>
</reference>
<dbReference type="Pfam" id="PF07734">
    <property type="entry name" value="FBA_1"/>
    <property type="match status" value="1"/>
</dbReference>
<name>A0AAD8M5M7_9APIA</name>
<accession>A0AAD8M5M7</accession>